<keyword evidence="2" id="KW-1185">Reference proteome</keyword>
<evidence type="ECO:0000313" key="1">
    <source>
        <dbReference type="EMBL" id="KAJ7570913.1"/>
    </source>
</evidence>
<gene>
    <name evidence="1" type="ORF">O6H91_01G139600</name>
</gene>
<protein>
    <submittedName>
        <fullName evidence="1">Uncharacterized protein</fullName>
    </submittedName>
</protein>
<sequence length="772" mass="86807">MVECLDGKHKIIVCPSENENQQGPDSSDISEWVNGVSMLDGKSRSSSENGWTDRGQPDTGDVVGKMKQYSSEKDDSHSSADLLQRHAFVDLEAHLCDTSSTELLAEQKLKTNFRQNAQQSQVVKEVKKLLEHTKEFNALRQSQENVQMVWKQLAPLRSTSEQRTYLQCDFPMNTSESSTSSCKLSTAPKSMLHVQKERFDSELNSLQLQEPVTKNQKAVFYSSLRTQNSDENSSSIFGQERQSFERMTDKPSKVTRTIQGFQCVQEYKTHIPEKQFELNNSGVGMATDVLAHKDKASMPLSHLANDRNELVMDTPVDVIDCECKLLSVSNAALDTNHYTSSGSQSKDLCLAQEGKHLGSYMPLQVEADATCATTEVKYCTDDTPGDERKGIVRLSADCSSDASHRNGFNRKTYSRILDDSFSNGSVVARKGGIGKETLAEKLTQGRTCTGVFLKADLQRHKVHSKHVLDSFCNSSTSHIYRKSKQMEFRLPFGCYAEENDEHHWKPGNLDNLYKDVINRAQLPEIVAGGNKQGTGKPSVHQDQLNLQVQPLCNPFLPHKEARNNQRLLYEESITCKEKSGHHNHRREINGAPNSVPVSKHHSYEPCTAQFTSSQSHVHVTSERVQNVLMALRLAKEQIRESIDQRQIFPKNVNARNEDFQIVVNPRVYSNQDNNDPSERNIPLIPPLGYPVPRLNDEFKVGLFKDFKSPNFHSLATGHTINKFPSSSPAVVSNFKHYPLTTGSAITPQHTPFPYAPMSSYLDKKGTEVIFRR</sequence>
<dbReference type="Proteomes" id="UP001162992">
    <property type="component" value="Chromosome 1"/>
</dbReference>
<evidence type="ECO:0000313" key="2">
    <source>
        <dbReference type="Proteomes" id="UP001162992"/>
    </source>
</evidence>
<name>A0ACC2EWM1_DIPCM</name>
<proteinExistence type="predicted"/>
<comment type="caution">
    <text evidence="1">The sequence shown here is derived from an EMBL/GenBank/DDBJ whole genome shotgun (WGS) entry which is preliminary data.</text>
</comment>
<accession>A0ACC2EWM1</accession>
<dbReference type="EMBL" id="CM055092">
    <property type="protein sequence ID" value="KAJ7570913.1"/>
    <property type="molecule type" value="Genomic_DNA"/>
</dbReference>
<organism evidence="1 2">
    <name type="scientific">Diphasiastrum complanatum</name>
    <name type="common">Issler's clubmoss</name>
    <name type="synonym">Lycopodium complanatum</name>
    <dbReference type="NCBI Taxonomy" id="34168"/>
    <lineage>
        <taxon>Eukaryota</taxon>
        <taxon>Viridiplantae</taxon>
        <taxon>Streptophyta</taxon>
        <taxon>Embryophyta</taxon>
        <taxon>Tracheophyta</taxon>
        <taxon>Lycopodiopsida</taxon>
        <taxon>Lycopodiales</taxon>
        <taxon>Lycopodiaceae</taxon>
        <taxon>Lycopodioideae</taxon>
        <taxon>Diphasiastrum</taxon>
    </lineage>
</organism>
<reference evidence="2" key="1">
    <citation type="journal article" date="2024" name="Proc. Natl. Acad. Sci. U.S.A.">
        <title>Extraordinary preservation of gene collinearity over three hundred million years revealed in homosporous lycophytes.</title>
        <authorList>
            <person name="Li C."/>
            <person name="Wickell D."/>
            <person name="Kuo L.Y."/>
            <person name="Chen X."/>
            <person name="Nie B."/>
            <person name="Liao X."/>
            <person name="Peng D."/>
            <person name="Ji J."/>
            <person name="Jenkins J."/>
            <person name="Williams M."/>
            <person name="Shu S."/>
            <person name="Plott C."/>
            <person name="Barry K."/>
            <person name="Rajasekar S."/>
            <person name="Grimwood J."/>
            <person name="Han X."/>
            <person name="Sun S."/>
            <person name="Hou Z."/>
            <person name="He W."/>
            <person name="Dai G."/>
            <person name="Sun C."/>
            <person name="Schmutz J."/>
            <person name="Leebens-Mack J.H."/>
            <person name="Li F.W."/>
            <person name="Wang L."/>
        </authorList>
    </citation>
    <scope>NUCLEOTIDE SEQUENCE [LARGE SCALE GENOMIC DNA]</scope>
    <source>
        <strain evidence="2">cv. PW_Plant_1</strain>
    </source>
</reference>